<feature type="domain" description="PHD-type" evidence="7">
    <location>
        <begin position="205"/>
        <end position="255"/>
    </location>
</feature>
<protein>
    <recommendedName>
        <fullName evidence="10">PHD finger protein 12</fullName>
    </recommendedName>
</protein>
<evidence type="ECO:0000256" key="2">
    <source>
        <dbReference type="ARBA" id="ARBA00022771"/>
    </source>
</evidence>
<evidence type="ECO:0000313" key="8">
    <source>
        <dbReference type="EMBL" id="KAL1500824.1"/>
    </source>
</evidence>
<feature type="domain" description="FHA" evidence="6">
    <location>
        <begin position="620"/>
        <end position="674"/>
    </location>
</feature>
<dbReference type="InterPro" id="IPR019787">
    <property type="entry name" value="Znf_PHD-finger"/>
</dbReference>
<dbReference type="PANTHER" id="PTHR46309">
    <property type="entry name" value="PHD FINGER PROTEIN 12"/>
    <property type="match status" value="1"/>
</dbReference>
<keyword evidence="9" id="KW-1185">Reference proteome</keyword>
<dbReference type="Pfam" id="PF00498">
    <property type="entry name" value="FHA"/>
    <property type="match status" value="1"/>
</dbReference>
<dbReference type="InterPro" id="IPR031966">
    <property type="entry name" value="PHF12_MRG-bd"/>
</dbReference>
<comment type="caution">
    <text evidence="8">The sequence shown here is derived from an EMBL/GenBank/DDBJ whole genome shotgun (WGS) entry which is preliminary data.</text>
</comment>
<dbReference type="InterPro" id="IPR011011">
    <property type="entry name" value="Znf_FYVE_PHD"/>
</dbReference>
<reference evidence="8 9" key="1">
    <citation type="submission" date="2024-05" db="EMBL/GenBank/DDBJ databases">
        <title>Genetic variation in Jamaican populations of the coffee berry borer (Hypothenemus hampei).</title>
        <authorList>
            <person name="Errbii M."/>
            <person name="Myrie A."/>
        </authorList>
    </citation>
    <scope>NUCLEOTIDE SEQUENCE [LARGE SCALE GENOMIC DNA]</scope>
    <source>
        <strain evidence="8">JA-Hopewell-2020-01-JO</strain>
        <tissue evidence="8">Whole body</tissue>
    </source>
</reference>
<keyword evidence="1" id="KW-0479">Metal-binding</keyword>
<name>A0ABD1EPX3_HYPHA</name>
<dbReference type="Pfam" id="PF16737">
    <property type="entry name" value="PHF12_MRG_bd"/>
    <property type="match status" value="1"/>
</dbReference>
<accession>A0ABD1EPX3</accession>
<feature type="region of interest" description="Disordered" evidence="5">
    <location>
        <begin position="374"/>
        <end position="425"/>
    </location>
</feature>
<evidence type="ECO:0008006" key="10">
    <source>
        <dbReference type="Google" id="ProtNLM"/>
    </source>
</evidence>
<dbReference type="PROSITE" id="PS50006">
    <property type="entry name" value="FHA_DOMAIN"/>
    <property type="match status" value="1"/>
</dbReference>
<dbReference type="SUPFAM" id="SSF49879">
    <property type="entry name" value="SMAD/FHA domain"/>
    <property type="match status" value="1"/>
</dbReference>
<dbReference type="Pfam" id="PF00628">
    <property type="entry name" value="PHD"/>
    <property type="match status" value="2"/>
</dbReference>
<dbReference type="SUPFAM" id="SSF57903">
    <property type="entry name" value="FYVE/PHD zinc finger"/>
    <property type="match status" value="2"/>
</dbReference>
<proteinExistence type="predicted"/>
<keyword evidence="3" id="KW-0862">Zinc</keyword>
<dbReference type="Proteomes" id="UP001566132">
    <property type="component" value="Unassembled WGS sequence"/>
</dbReference>
<organism evidence="8 9">
    <name type="scientific">Hypothenemus hampei</name>
    <name type="common">Coffee berry borer</name>
    <dbReference type="NCBI Taxonomy" id="57062"/>
    <lineage>
        <taxon>Eukaryota</taxon>
        <taxon>Metazoa</taxon>
        <taxon>Ecdysozoa</taxon>
        <taxon>Arthropoda</taxon>
        <taxon>Hexapoda</taxon>
        <taxon>Insecta</taxon>
        <taxon>Pterygota</taxon>
        <taxon>Neoptera</taxon>
        <taxon>Endopterygota</taxon>
        <taxon>Coleoptera</taxon>
        <taxon>Polyphaga</taxon>
        <taxon>Cucujiformia</taxon>
        <taxon>Curculionidae</taxon>
        <taxon>Scolytinae</taxon>
        <taxon>Hypothenemus</taxon>
    </lineage>
</organism>
<evidence type="ECO:0000256" key="5">
    <source>
        <dbReference type="SAM" id="MobiDB-lite"/>
    </source>
</evidence>
<feature type="domain" description="PHD-type" evidence="7">
    <location>
        <begin position="50"/>
        <end position="99"/>
    </location>
</feature>
<feature type="compositionally biased region" description="Polar residues" evidence="5">
    <location>
        <begin position="374"/>
        <end position="414"/>
    </location>
</feature>
<dbReference type="InterPro" id="IPR001965">
    <property type="entry name" value="Znf_PHD"/>
</dbReference>
<dbReference type="PROSITE" id="PS50016">
    <property type="entry name" value="ZF_PHD_2"/>
    <property type="match status" value="2"/>
</dbReference>
<dbReference type="GO" id="GO:0008270">
    <property type="term" value="F:zinc ion binding"/>
    <property type="evidence" value="ECO:0007669"/>
    <property type="project" value="UniProtKB-KW"/>
</dbReference>
<dbReference type="InterPro" id="IPR000253">
    <property type="entry name" value="FHA_dom"/>
</dbReference>
<sequence>MSSCMYDLDTTGGLMDEIQALIAPPGSDKKEKEKKQEHPYFKRPGKGHNHDFCDACSEGGDLICCDKCPSSFHLGCHDPPLNFEDIPKGEWLCHSCRYQKGQVTLIAATAARKRSDSTSSSTSNTSMTTVAGVKPVKKQKTSPIEFLIEAATAMNPKQFELPKEIQMPNMIFPGEDKVGNSKAPPKRSKQRNFEKLPNGLVPLPARKCAECGKSCRVGPLVECDYCPSYYHLDCLDPPLTALPTGLWMCPLHVEHTLDSNLLTSVSFCERVQLWDKFSTPVDQDAVKLDFFRKIHRKNPPFRFKNKLPRSRKIQVPDMIKYHYKKPVQLLPSLKDVLRIEYLQKRKKLQTLSSNNQEETAVGDVTDDDVKTVSSLENDTNVQSGDTNLENSNMTTENLPSSPHETDSCSTAGTNSEHKHNSIPLDSSSSCINITNNTYYMNNIVNVNFNLSENNGDVKETVRGELSNGYYEKELLNKEENVIKDIMDGCFSYENEVDLRLLDDRLIKILAYQRLHQLFNSANIVNLSQANVKMPLPSELLTPADIDRISRVFASPKRKPKTKLLIRARAMLCPVVSKHFYNVRTHEVDPTDVRHDASFMGFRPTVSTRFPEAVAMRYRIFHVGRGSANDLDLEKFGHCNFIAPKHATIFFDDCTNSYELINYASCGTYVNNVLYSNNVFLKRFLEPGSEPFSDNADINCNENSNAEKIVTLEAQVRDVINRKRKLLRPDNVNGGGNLGKREARMAADWTDRTECCCSTSIEDLKCGWEGSAILDHGSLLKFGCISFVFSIVENSM</sequence>
<dbReference type="InterPro" id="IPR038098">
    <property type="entry name" value="PHF12_MRG-bd_sf"/>
</dbReference>
<dbReference type="SMART" id="SM00249">
    <property type="entry name" value="PHD"/>
    <property type="match status" value="2"/>
</dbReference>
<dbReference type="AlphaFoldDB" id="A0ABD1EPX3"/>
<gene>
    <name evidence="8" type="ORF">ABEB36_006260</name>
</gene>
<evidence type="ECO:0000256" key="1">
    <source>
        <dbReference type="ARBA" id="ARBA00022723"/>
    </source>
</evidence>
<keyword evidence="2 4" id="KW-0863">Zinc-finger</keyword>
<dbReference type="InterPro" id="IPR019786">
    <property type="entry name" value="Zinc_finger_PHD-type_CS"/>
</dbReference>
<dbReference type="InterPro" id="IPR008984">
    <property type="entry name" value="SMAD_FHA_dom_sf"/>
</dbReference>
<dbReference type="PANTHER" id="PTHR46309:SF1">
    <property type="entry name" value="PHD FINGER PROTEIN 12"/>
    <property type="match status" value="1"/>
</dbReference>
<evidence type="ECO:0000256" key="3">
    <source>
        <dbReference type="ARBA" id="ARBA00022833"/>
    </source>
</evidence>
<feature type="compositionally biased region" description="Low complexity" evidence="5">
    <location>
        <begin position="117"/>
        <end position="129"/>
    </location>
</feature>
<dbReference type="InterPro" id="IPR013083">
    <property type="entry name" value="Znf_RING/FYVE/PHD"/>
</dbReference>
<dbReference type="CDD" id="cd15534">
    <property type="entry name" value="PHD2_PHF12_Rco1"/>
    <property type="match status" value="1"/>
</dbReference>
<dbReference type="FunFam" id="3.30.40.10:FF:000164">
    <property type="entry name" value="PHD finger protein 12"/>
    <property type="match status" value="1"/>
</dbReference>
<evidence type="ECO:0000313" key="9">
    <source>
        <dbReference type="Proteomes" id="UP001566132"/>
    </source>
</evidence>
<dbReference type="Gene3D" id="3.30.40.10">
    <property type="entry name" value="Zinc/RING finger domain, C3HC4 (zinc finger)"/>
    <property type="match status" value="2"/>
</dbReference>
<evidence type="ECO:0000259" key="7">
    <source>
        <dbReference type="PROSITE" id="PS50016"/>
    </source>
</evidence>
<evidence type="ECO:0000259" key="6">
    <source>
        <dbReference type="PROSITE" id="PS50006"/>
    </source>
</evidence>
<dbReference type="InterPro" id="IPR042163">
    <property type="entry name" value="PHF12"/>
</dbReference>
<dbReference type="PROSITE" id="PS01359">
    <property type="entry name" value="ZF_PHD_1"/>
    <property type="match status" value="1"/>
</dbReference>
<dbReference type="CDD" id="cd15533">
    <property type="entry name" value="PHD1_PHF12"/>
    <property type="match status" value="1"/>
</dbReference>
<feature type="region of interest" description="Disordered" evidence="5">
    <location>
        <begin position="112"/>
        <end position="134"/>
    </location>
</feature>
<dbReference type="EMBL" id="JBDJPC010000005">
    <property type="protein sequence ID" value="KAL1500824.1"/>
    <property type="molecule type" value="Genomic_DNA"/>
</dbReference>
<dbReference type="Gene3D" id="6.10.20.60">
    <property type="entry name" value="PHD finger protein 12"/>
    <property type="match status" value="1"/>
</dbReference>
<evidence type="ECO:0000256" key="4">
    <source>
        <dbReference type="PROSITE-ProRule" id="PRU00146"/>
    </source>
</evidence>